<feature type="transmembrane region" description="Helical" evidence="1">
    <location>
        <begin position="55"/>
        <end position="73"/>
    </location>
</feature>
<dbReference type="EMBL" id="JBAWSX010000006">
    <property type="protein sequence ID" value="MEI4801997.1"/>
    <property type="molecule type" value="Genomic_DNA"/>
</dbReference>
<feature type="transmembrane region" description="Helical" evidence="1">
    <location>
        <begin position="119"/>
        <end position="137"/>
    </location>
</feature>
<keyword evidence="1" id="KW-0472">Membrane</keyword>
<accession>A0ABU8FH34</accession>
<comment type="caution">
    <text evidence="2">The sequence shown here is derived from an EMBL/GenBank/DDBJ whole genome shotgun (WGS) entry which is preliminary data.</text>
</comment>
<name>A0ABU8FH34_9BACI</name>
<reference evidence="2 3" key="1">
    <citation type="submission" date="2024-01" db="EMBL/GenBank/DDBJ databases">
        <title>Seven novel Bacillus-like species.</title>
        <authorList>
            <person name="Liu G."/>
        </authorList>
    </citation>
    <scope>NUCLEOTIDE SEQUENCE [LARGE SCALE GENOMIC DNA]</scope>
    <source>
        <strain evidence="2 3">FJAT-51639</strain>
    </source>
</reference>
<organism evidence="2 3">
    <name type="scientific">Bacillus bruguierae</name>
    <dbReference type="NCBI Taxonomy" id="3127667"/>
    <lineage>
        <taxon>Bacteria</taxon>
        <taxon>Bacillati</taxon>
        <taxon>Bacillota</taxon>
        <taxon>Bacilli</taxon>
        <taxon>Bacillales</taxon>
        <taxon>Bacillaceae</taxon>
        <taxon>Bacillus</taxon>
    </lineage>
</organism>
<evidence type="ECO:0008006" key="4">
    <source>
        <dbReference type="Google" id="ProtNLM"/>
    </source>
</evidence>
<proteinExistence type="predicted"/>
<protein>
    <recommendedName>
        <fullName evidence="4">ABC transporter ATP-binding protein</fullName>
    </recommendedName>
</protein>
<feature type="transmembrane region" description="Helical" evidence="1">
    <location>
        <begin position="149"/>
        <end position="167"/>
    </location>
</feature>
<keyword evidence="1" id="KW-1133">Transmembrane helix</keyword>
<sequence length="197" mass="23675">MEFYRRKWITIRVILVRMFVEFLMLAVVAFIVYKIIKEIYSINLVSLIQSILKPIPSGILISIIFLIITRVFYKRYKFIEFLDFLHETKREYENLQAHIEWYIVYVNSEIDLLKLKADILKSFSPIPIIILFIGSIFEKDAVMDLNLYSIMVLIVVLSYFGWLISVYNKFVIVRRKLAYYEQEIIQIKNKDFFNTKI</sequence>
<dbReference type="Proteomes" id="UP001372526">
    <property type="component" value="Unassembled WGS sequence"/>
</dbReference>
<feature type="transmembrane region" description="Helical" evidence="1">
    <location>
        <begin position="12"/>
        <end position="35"/>
    </location>
</feature>
<evidence type="ECO:0000313" key="2">
    <source>
        <dbReference type="EMBL" id="MEI4801997.1"/>
    </source>
</evidence>
<evidence type="ECO:0000256" key="1">
    <source>
        <dbReference type="SAM" id="Phobius"/>
    </source>
</evidence>
<evidence type="ECO:0000313" key="3">
    <source>
        <dbReference type="Proteomes" id="UP001372526"/>
    </source>
</evidence>
<gene>
    <name evidence="2" type="ORF">WAZ07_11795</name>
</gene>
<dbReference type="RefSeq" id="WP_336472613.1">
    <property type="nucleotide sequence ID" value="NZ_JBAWSX010000006.1"/>
</dbReference>
<keyword evidence="3" id="KW-1185">Reference proteome</keyword>
<keyword evidence="1" id="KW-0812">Transmembrane</keyword>